<reference evidence="1" key="1">
    <citation type="submission" date="2014-07" db="EMBL/GenBank/DDBJ databases">
        <authorList>
            <person name="Hornung V.Bastian."/>
        </authorList>
    </citation>
    <scope>NUCLEOTIDE SEQUENCE</scope>
    <source>
        <strain evidence="1">PCE-S</strain>
    </source>
</reference>
<dbReference type="PATRIC" id="fig|49338.4.peg.926"/>
<dbReference type="EMBL" id="LK996017">
    <property type="protein sequence ID" value="CDX00749.1"/>
    <property type="molecule type" value="Genomic_DNA"/>
</dbReference>
<organism evidence="1">
    <name type="scientific">Desulfitobacterium hafniense</name>
    <name type="common">Desulfitobacterium frappieri</name>
    <dbReference type="NCBI Taxonomy" id="49338"/>
    <lineage>
        <taxon>Bacteria</taxon>
        <taxon>Bacillati</taxon>
        <taxon>Bacillota</taxon>
        <taxon>Clostridia</taxon>
        <taxon>Eubacteriales</taxon>
        <taxon>Desulfitobacteriaceae</taxon>
        <taxon>Desulfitobacterium</taxon>
    </lineage>
</organism>
<proteinExistence type="predicted"/>
<name>A0A098AVX6_DESHA</name>
<dbReference type="RefSeq" id="WP_208925327.1">
    <property type="nucleotide sequence ID" value="NZ_LK996017.1"/>
</dbReference>
<evidence type="ECO:0000313" key="1">
    <source>
        <dbReference type="EMBL" id="CDX00749.1"/>
    </source>
</evidence>
<accession>A0A098AVX6</accession>
<gene>
    <name evidence="1" type="ORF">DPCES_0862</name>
</gene>
<protein>
    <submittedName>
        <fullName evidence="1">Uncharacterized protein</fullName>
    </submittedName>
</protein>
<sequence length="76" mass="8763">MTLYEKMKVKLYEAVGNVNSCADRKDVERNRVNYGIATTTAYVLRELGHDVQMSCWEDDGYLKIPRLTLNGDLTEF</sequence>
<dbReference type="AlphaFoldDB" id="A0A098AVX6"/>